<keyword evidence="6 10" id="KW-1133">Transmembrane helix</keyword>
<dbReference type="RefSeq" id="WP_014731878.1">
    <property type="nucleotide sequence ID" value="NC_017934.1"/>
</dbReference>
<feature type="transmembrane region" description="Helical" evidence="10">
    <location>
        <begin position="396"/>
        <end position="419"/>
    </location>
</feature>
<dbReference type="GO" id="GO:0006811">
    <property type="term" value="P:monoatomic ion transport"/>
    <property type="evidence" value="ECO:0007669"/>
    <property type="project" value="UniProtKB-KW"/>
</dbReference>
<dbReference type="NCBIfam" id="TIGR00797">
    <property type="entry name" value="matE"/>
    <property type="match status" value="1"/>
</dbReference>
<name>I2F8A0_9BACT</name>
<evidence type="ECO:0000256" key="9">
    <source>
        <dbReference type="ARBA" id="ARBA00031636"/>
    </source>
</evidence>
<dbReference type="EMBL" id="CP003532">
    <property type="protein sequence ID" value="AFK08153.1"/>
    <property type="molecule type" value="Genomic_DNA"/>
</dbReference>
<evidence type="ECO:0000256" key="10">
    <source>
        <dbReference type="SAM" id="Phobius"/>
    </source>
</evidence>
<evidence type="ECO:0000256" key="1">
    <source>
        <dbReference type="ARBA" id="ARBA00004651"/>
    </source>
</evidence>
<feature type="transmembrane region" description="Helical" evidence="10">
    <location>
        <begin position="52"/>
        <end position="76"/>
    </location>
</feature>
<feature type="transmembrane region" description="Helical" evidence="10">
    <location>
        <begin position="167"/>
        <end position="188"/>
    </location>
</feature>
<dbReference type="eggNOG" id="COG0534">
    <property type="taxonomic scope" value="Bacteria"/>
</dbReference>
<dbReference type="Pfam" id="PF01554">
    <property type="entry name" value="MatE"/>
    <property type="match status" value="2"/>
</dbReference>
<evidence type="ECO:0000256" key="4">
    <source>
        <dbReference type="ARBA" id="ARBA00022475"/>
    </source>
</evidence>
<keyword evidence="12" id="KW-1185">Reference proteome</keyword>
<evidence type="ECO:0000313" key="12">
    <source>
        <dbReference type="Proteomes" id="UP000002881"/>
    </source>
</evidence>
<keyword evidence="2" id="KW-0813">Transport</keyword>
<keyword evidence="7" id="KW-0406">Ion transport</keyword>
<dbReference type="InterPro" id="IPR002528">
    <property type="entry name" value="MATE_fam"/>
</dbReference>
<feature type="transmembrane region" description="Helical" evidence="10">
    <location>
        <begin position="254"/>
        <end position="275"/>
    </location>
</feature>
<dbReference type="KEGG" id="mpg:Theba_2553"/>
<evidence type="ECO:0000256" key="5">
    <source>
        <dbReference type="ARBA" id="ARBA00022692"/>
    </source>
</evidence>
<organism evidence="11 12">
    <name type="scientific">Mesotoga prima MesG1.Ag.4.2</name>
    <dbReference type="NCBI Taxonomy" id="660470"/>
    <lineage>
        <taxon>Bacteria</taxon>
        <taxon>Thermotogati</taxon>
        <taxon>Thermotogota</taxon>
        <taxon>Thermotogae</taxon>
        <taxon>Kosmotogales</taxon>
        <taxon>Kosmotogaceae</taxon>
        <taxon>Mesotoga</taxon>
    </lineage>
</organism>
<sequence length="445" mass="48135" precursor="true">MKRVNILNENMMSALFKLAWPAVLTMLFQTVYNMVDAYWLGKLGKIEISAPTIAWPAIFLLISIGGGLAVAGLALVSQNLGAGRKEEATHVAGQVISTSFAVAVVLGLLGAIFSEAVLRLLSIPPELLSVTNIYMRTIFLGAPFTFTMFTFNSLFTAIGDTKTPMYLMGFSVTVNALIDPLLIFGIGFPRLEVFGAALATVISRGVVVIIATVILFKGKRGFKINLRDLRPKWKTLVRVLRIGLPSSAGQSITALAFLIITSMVAGFGSVATAALGVGNRITSLATMFSFGLSQATSSMVGQYLGAGRKSDAYSVVWKATGINVLIVGVISTGTFFFGKEVTAFFINDPLVLIEGEKYFRIVSFSIPIFASYNIFDMALRGSGHTVQSMILNITRLWGIRLPLIYFFGMSMGITGIWYAMFVSNLVISSAAAIVIFMKRWLNPVI</sequence>
<keyword evidence="4" id="KW-1003">Cell membrane</keyword>
<dbReference type="InterPro" id="IPR050222">
    <property type="entry name" value="MATE_MdtK"/>
</dbReference>
<reference evidence="11 12" key="1">
    <citation type="journal article" date="2012" name="Genome Biol. Evol.">
        <title>Genome Sequence of the Mesophilic Thermotogales Bacterium Mesotoga prima MesG1.Ag.4.2 Reveals the Largest Thermotogales Genome To Date.</title>
        <authorList>
            <person name="Zhaxybayeva O."/>
            <person name="Swithers K.S."/>
            <person name="Foght J."/>
            <person name="Green A.G."/>
            <person name="Bruce D."/>
            <person name="Detter C."/>
            <person name="Han S."/>
            <person name="Teshima H."/>
            <person name="Han J."/>
            <person name="Woyke T."/>
            <person name="Pitluck S."/>
            <person name="Nolan M."/>
            <person name="Ivanova N."/>
            <person name="Pati A."/>
            <person name="Land M.L."/>
            <person name="Dlutek M."/>
            <person name="Doolittle W.F."/>
            <person name="Noll K.M."/>
            <person name="Nesbo C.L."/>
        </authorList>
    </citation>
    <scope>NUCLEOTIDE SEQUENCE [LARGE SCALE GENOMIC DNA]</scope>
    <source>
        <strain evidence="12">mesG1.Ag.4.2</strain>
    </source>
</reference>
<protein>
    <recommendedName>
        <fullName evidence="9">Multidrug-efflux transporter</fullName>
    </recommendedName>
</protein>
<dbReference type="GeneID" id="87108253"/>
<feature type="transmembrane region" description="Helical" evidence="10">
    <location>
        <begin position="425"/>
        <end position="441"/>
    </location>
</feature>
<feature type="transmembrane region" description="Helical" evidence="10">
    <location>
        <begin position="316"/>
        <end position="338"/>
    </location>
</feature>
<feature type="transmembrane region" description="Helical" evidence="10">
    <location>
        <begin position="358"/>
        <end position="375"/>
    </location>
</feature>
<gene>
    <name evidence="11" type="ORF">Theba_2553</name>
</gene>
<keyword evidence="3" id="KW-0050">Antiport</keyword>
<feature type="transmembrane region" description="Helical" evidence="10">
    <location>
        <begin position="281"/>
        <end position="304"/>
    </location>
</feature>
<feature type="transmembrane region" description="Helical" evidence="10">
    <location>
        <begin position="194"/>
        <end position="216"/>
    </location>
</feature>
<dbReference type="InterPro" id="IPR048279">
    <property type="entry name" value="MdtK-like"/>
</dbReference>
<dbReference type="HOGENOM" id="CLU_012893_5_3_0"/>
<proteinExistence type="predicted"/>
<feature type="transmembrane region" description="Helical" evidence="10">
    <location>
        <begin position="12"/>
        <end position="32"/>
    </location>
</feature>
<evidence type="ECO:0000313" key="11">
    <source>
        <dbReference type="EMBL" id="AFK08153.1"/>
    </source>
</evidence>
<comment type="subcellular location">
    <subcellularLocation>
        <location evidence="1">Cell membrane</location>
        <topology evidence="1">Multi-pass membrane protein</topology>
    </subcellularLocation>
</comment>
<evidence type="ECO:0000256" key="7">
    <source>
        <dbReference type="ARBA" id="ARBA00023065"/>
    </source>
</evidence>
<dbReference type="PIRSF" id="PIRSF006603">
    <property type="entry name" value="DinF"/>
    <property type="match status" value="1"/>
</dbReference>
<accession>I2F8A0</accession>
<dbReference type="STRING" id="660470.Theba_2553"/>
<dbReference type="GO" id="GO:0015297">
    <property type="term" value="F:antiporter activity"/>
    <property type="evidence" value="ECO:0007669"/>
    <property type="project" value="UniProtKB-KW"/>
</dbReference>
<dbReference type="GO" id="GO:0005886">
    <property type="term" value="C:plasma membrane"/>
    <property type="evidence" value="ECO:0007669"/>
    <property type="project" value="UniProtKB-SubCell"/>
</dbReference>
<dbReference type="PANTHER" id="PTHR43298">
    <property type="entry name" value="MULTIDRUG RESISTANCE PROTEIN NORM-RELATED"/>
    <property type="match status" value="1"/>
</dbReference>
<feature type="transmembrane region" description="Helical" evidence="10">
    <location>
        <begin position="133"/>
        <end position="155"/>
    </location>
</feature>
<dbReference type="GO" id="GO:0042910">
    <property type="term" value="F:xenobiotic transmembrane transporter activity"/>
    <property type="evidence" value="ECO:0007669"/>
    <property type="project" value="InterPro"/>
</dbReference>
<evidence type="ECO:0000256" key="6">
    <source>
        <dbReference type="ARBA" id="ARBA00022989"/>
    </source>
</evidence>
<dbReference type="PANTHER" id="PTHR43298:SF2">
    <property type="entry name" value="FMN_FAD EXPORTER YEEO-RELATED"/>
    <property type="match status" value="1"/>
</dbReference>
<feature type="transmembrane region" description="Helical" evidence="10">
    <location>
        <begin position="88"/>
        <end position="113"/>
    </location>
</feature>
<evidence type="ECO:0000256" key="8">
    <source>
        <dbReference type="ARBA" id="ARBA00023136"/>
    </source>
</evidence>
<keyword evidence="8 10" id="KW-0472">Membrane</keyword>
<evidence type="ECO:0000256" key="3">
    <source>
        <dbReference type="ARBA" id="ARBA00022449"/>
    </source>
</evidence>
<dbReference type="Proteomes" id="UP000002881">
    <property type="component" value="Chromosome"/>
</dbReference>
<keyword evidence="5 10" id="KW-0812">Transmembrane</keyword>
<dbReference type="AlphaFoldDB" id="I2F8A0"/>
<dbReference type="CDD" id="cd13142">
    <property type="entry name" value="MATE_like_12"/>
    <property type="match status" value="1"/>
</dbReference>
<evidence type="ECO:0000256" key="2">
    <source>
        <dbReference type="ARBA" id="ARBA00022448"/>
    </source>
</evidence>